<evidence type="ECO:0000313" key="2">
    <source>
        <dbReference type="Proteomes" id="UP001454036"/>
    </source>
</evidence>
<sequence length="89" mass="9818">MSIFSCLCGKKKSKTHKGRISNKVPDVEIVDHVPAKVVHKDVEPKCGIPKDVHQDDEKEAPKKEDGHMSFLATYKKPFIGLGYVSGATL</sequence>
<dbReference type="Proteomes" id="UP001454036">
    <property type="component" value="Unassembled WGS sequence"/>
</dbReference>
<gene>
    <name evidence="1" type="ORF">LIER_15981</name>
</gene>
<keyword evidence="2" id="KW-1185">Reference proteome</keyword>
<organism evidence="1 2">
    <name type="scientific">Lithospermum erythrorhizon</name>
    <name type="common">Purple gromwell</name>
    <name type="synonym">Lithospermum officinale var. erythrorhizon</name>
    <dbReference type="NCBI Taxonomy" id="34254"/>
    <lineage>
        <taxon>Eukaryota</taxon>
        <taxon>Viridiplantae</taxon>
        <taxon>Streptophyta</taxon>
        <taxon>Embryophyta</taxon>
        <taxon>Tracheophyta</taxon>
        <taxon>Spermatophyta</taxon>
        <taxon>Magnoliopsida</taxon>
        <taxon>eudicotyledons</taxon>
        <taxon>Gunneridae</taxon>
        <taxon>Pentapetalae</taxon>
        <taxon>asterids</taxon>
        <taxon>lamiids</taxon>
        <taxon>Boraginales</taxon>
        <taxon>Boraginaceae</taxon>
        <taxon>Boraginoideae</taxon>
        <taxon>Lithospermeae</taxon>
        <taxon>Lithospermum</taxon>
    </lineage>
</organism>
<protein>
    <submittedName>
        <fullName evidence="1">Uncharacterized protein</fullName>
    </submittedName>
</protein>
<name>A0AAV3Q6D8_LITER</name>
<dbReference type="EMBL" id="BAABME010003527">
    <property type="protein sequence ID" value="GAA0159128.1"/>
    <property type="molecule type" value="Genomic_DNA"/>
</dbReference>
<comment type="caution">
    <text evidence="1">The sequence shown here is derived from an EMBL/GenBank/DDBJ whole genome shotgun (WGS) entry which is preliminary data.</text>
</comment>
<evidence type="ECO:0000313" key="1">
    <source>
        <dbReference type="EMBL" id="GAA0159128.1"/>
    </source>
</evidence>
<accession>A0AAV3Q6D8</accession>
<reference evidence="1 2" key="1">
    <citation type="submission" date="2024-01" db="EMBL/GenBank/DDBJ databases">
        <title>The complete chloroplast genome sequence of Lithospermum erythrorhizon: insights into the phylogenetic relationship among Boraginaceae species and the maternal lineages of purple gromwells.</title>
        <authorList>
            <person name="Okada T."/>
            <person name="Watanabe K."/>
        </authorList>
    </citation>
    <scope>NUCLEOTIDE SEQUENCE [LARGE SCALE GENOMIC DNA]</scope>
</reference>
<dbReference type="AlphaFoldDB" id="A0AAV3Q6D8"/>
<proteinExistence type="predicted"/>